<protein>
    <submittedName>
        <fullName evidence="2">TIGR03757 family integrating conjugative element protein</fullName>
    </submittedName>
</protein>
<dbReference type="InterPro" id="IPR011090">
    <property type="entry name" value="Integr_conj_element_PFL4709"/>
</dbReference>
<evidence type="ECO:0000313" key="2">
    <source>
        <dbReference type="EMBL" id="HAE1792315.1"/>
    </source>
</evidence>
<evidence type="ECO:0000256" key="1">
    <source>
        <dbReference type="SAM" id="SignalP"/>
    </source>
</evidence>
<reference evidence="2" key="2">
    <citation type="submission" date="2018-07" db="EMBL/GenBank/DDBJ databases">
        <authorList>
            <consortium name="NCBI Pathogen Detection Project"/>
        </authorList>
    </citation>
    <scope>NUCLEOTIDE SEQUENCE</scope>
    <source>
        <strain evidence="2">BCW_2640</strain>
    </source>
</reference>
<accession>A0A5I2X8K6</accession>
<proteinExistence type="predicted"/>
<reference evidence="2" key="1">
    <citation type="journal article" date="2018" name="Genome Biol.">
        <title>SKESA: strategic k-mer extension for scrupulous assemblies.</title>
        <authorList>
            <person name="Souvorov A."/>
            <person name="Agarwala R."/>
            <person name="Lipman D.J."/>
        </authorList>
    </citation>
    <scope>NUCLEOTIDE SEQUENCE</scope>
    <source>
        <strain evidence="2">BCW_2640</strain>
    </source>
</reference>
<dbReference type="EMBL" id="DAARBX010000003">
    <property type="protein sequence ID" value="HAE1792315.1"/>
    <property type="molecule type" value="Genomic_DNA"/>
</dbReference>
<comment type="caution">
    <text evidence="2">The sequence shown here is derived from an EMBL/GenBank/DDBJ whole genome shotgun (WGS) entry which is preliminary data.</text>
</comment>
<feature type="signal peptide" evidence="1">
    <location>
        <begin position="1"/>
        <end position="20"/>
    </location>
</feature>
<feature type="chain" id="PRO_5030126286" evidence="1">
    <location>
        <begin position="21"/>
        <end position="135"/>
    </location>
</feature>
<gene>
    <name evidence="2" type="ORF">G3V02_000977</name>
</gene>
<sequence>MLRHLFLPALLVSAPLFASAVVWTDRQHPPANVRPDTQVIYLDATEQLQQSMFGTLAADPAVATRQAQSVMQSAAWAKQQAALAQAYQGLIQAWQLGLKKYPAVVFDGRDVVYGTADVALAQSYRQGRVATEGQP</sequence>
<dbReference type="Pfam" id="PF07511">
    <property type="entry name" value="DUF1525"/>
    <property type="match status" value="1"/>
</dbReference>
<dbReference type="AlphaFoldDB" id="A0A5I2X8K6"/>
<dbReference type="NCBIfam" id="TIGR03757">
    <property type="entry name" value="conj_TIGR03757"/>
    <property type="match status" value="1"/>
</dbReference>
<name>A0A5I2X8K6_SALET</name>
<keyword evidence="1" id="KW-0732">Signal</keyword>
<organism evidence="2">
    <name type="scientific">Salmonella enterica subsp. enterica serovar Ank</name>
    <dbReference type="NCBI Taxonomy" id="1173578"/>
    <lineage>
        <taxon>Bacteria</taxon>
        <taxon>Pseudomonadati</taxon>
        <taxon>Pseudomonadota</taxon>
        <taxon>Gammaproteobacteria</taxon>
        <taxon>Enterobacterales</taxon>
        <taxon>Enterobacteriaceae</taxon>
        <taxon>Salmonella</taxon>
    </lineage>
</organism>